<evidence type="ECO:0000256" key="9">
    <source>
        <dbReference type="SAM" id="Phobius"/>
    </source>
</evidence>
<keyword evidence="6 12" id="KW-0067">ATP-binding</keyword>
<comment type="caution">
    <text evidence="12">The sequence shown here is derived from an EMBL/GenBank/DDBJ whole genome shotgun (WGS) entry which is preliminary data.</text>
</comment>
<keyword evidence="3" id="KW-1003">Cell membrane</keyword>
<evidence type="ECO:0000256" key="8">
    <source>
        <dbReference type="ARBA" id="ARBA00023136"/>
    </source>
</evidence>
<sequence>MKLILQFIRPHWKLCVVTILLLMVDVTGALIVSTLAAQMLNLGTSGASFDLLLQTGAKMAAASILASACAILGGYACASLSAQVGKDLRVAIYKKSLKLSIYDFRHFGTASITTRTVSDITTIQFALTSFIQMVLPVPVIFIVALTLAFRLDVEMGVILLVVVAVVFFLAMFIMNSAAPLFRKLQKLLDRMTTILLENITGVRVVRAFNNEKREESRMGTAFADYAATSIKANRRFANLDGLSFLFINFFVVVVYWLSGGRISAGRLQIGDITAIIGYALMVLYFLMMAQMVILTMPRALECCDRVRAVLEHTPEIQDMVSENPAEESAGDEVLAFKDVSFRFADAEEDTLSHLNFTCKRGQTTAIIGGTGSGKSTIASLILRFHDVTSGSVCLNGVDIRDMTQAYLRDHLAYVQQKAWLFSGTIADNLRYSNPKASEEELMHAADVAQAGEFIRSLPDGLHSYVAQGGTNFSGGQKQRLSIARALVKKPELYIFDDSFSALDFKTDAALRKALAKETKDSAVLIIAQRVSTIQHASQIIVLHEGTMAGIGTHEELLKNCPVYREIYESQTKEAQEG</sequence>
<dbReference type="CDD" id="cd18548">
    <property type="entry name" value="ABC_6TM_Tm287_like"/>
    <property type="match status" value="1"/>
</dbReference>
<accession>A0A9D1A3E6</accession>
<reference evidence="12" key="2">
    <citation type="journal article" date="2021" name="PeerJ">
        <title>Extensive microbial diversity within the chicken gut microbiome revealed by metagenomics and culture.</title>
        <authorList>
            <person name="Gilroy R."/>
            <person name="Ravi A."/>
            <person name="Getino M."/>
            <person name="Pursley I."/>
            <person name="Horton D.L."/>
            <person name="Alikhan N.F."/>
            <person name="Baker D."/>
            <person name="Gharbi K."/>
            <person name="Hall N."/>
            <person name="Watson M."/>
            <person name="Adriaenssens E.M."/>
            <person name="Foster-Nyarko E."/>
            <person name="Jarju S."/>
            <person name="Secka A."/>
            <person name="Antonio M."/>
            <person name="Oren A."/>
            <person name="Chaudhuri R.R."/>
            <person name="La Ragione R."/>
            <person name="Hildebrand F."/>
            <person name="Pallen M.J."/>
        </authorList>
    </citation>
    <scope>NUCLEOTIDE SEQUENCE</scope>
    <source>
        <strain evidence="12">CHK180-2868</strain>
    </source>
</reference>
<organism evidence="12 13">
    <name type="scientific">Candidatus Copromonas faecavium</name>
    <name type="common">nom. illeg.</name>
    <dbReference type="NCBI Taxonomy" id="2840740"/>
    <lineage>
        <taxon>Bacteria</taxon>
        <taxon>Bacillati</taxon>
        <taxon>Bacillota</taxon>
        <taxon>Clostridia</taxon>
        <taxon>Lachnospirales</taxon>
        <taxon>Lachnospiraceae</taxon>
        <taxon>Candidatus Copromonas (nom. illeg.)</taxon>
    </lineage>
</organism>
<dbReference type="InterPro" id="IPR011527">
    <property type="entry name" value="ABC1_TM_dom"/>
</dbReference>
<dbReference type="Proteomes" id="UP000824250">
    <property type="component" value="Unassembled WGS sequence"/>
</dbReference>
<dbReference type="PROSITE" id="PS50929">
    <property type="entry name" value="ABC_TM1F"/>
    <property type="match status" value="1"/>
</dbReference>
<evidence type="ECO:0000256" key="3">
    <source>
        <dbReference type="ARBA" id="ARBA00022475"/>
    </source>
</evidence>
<feature type="transmembrane region" description="Helical" evidence="9">
    <location>
        <begin position="60"/>
        <end position="80"/>
    </location>
</feature>
<feature type="domain" description="ABC transmembrane type-1" evidence="11">
    <location>
        <begin position="16"/>
        <end position="298"/>
    </location>
</feature>
<dbReference type="InterPro" id="IPR039421">
    <property type="entry name" value="Type_1_exporter"/>
</dbReference>
<dbReference type="PROSITE" id="PS00211">
    <property type="entry name" value="ABC_TRANSPORTER_1"/>
    <property type="match status" value="1"/>
</dbReference>
<dbReference type="FunFam" id="3.40.50.300:FF:000221">
    <property type="entry name" value="Multidrug ABC transporter ATP-binding protein"/>
    <property type="match status" value="1"/>
</dbReference>
<feature type="transmembrane region" description="Helical" evidence="9">
    <location>
        <begin position="12"/>
        <end position="40"/>
    </location>
</feature>
<feature type="transmembrane region" description="Helical" evidence="9">
    <location>
        <begin position="125"/>
        <end position="149"/>
    </location>
</feature>
<evidence type="ECO:0000256" key="7">
    <source>
        <dbReference type="ARBA" id="ARBA00022989"/>
    </source>
</evidence>
<feature type="transmembrane region" description="Helical" evidence="9">
    <location>
        <begin position="155"/>
        <end position="181"/>
    </location>
</feature>
<feature type="domain" description="ABC transporter" evidence="10">
    <location>
        <begin position="334"/>
        <end position="569"/>
    </location>
</feature>
<dbReference type="InterPro" id="IPR003439">
    <property type="entry name" value="ABC_transporter-like_ATP-bd"/>
</dbReference>
<dbReference type="InterPro" id="IPR003593">
    <property type="entry name" value="AAA+_ATPase"/>
</dbReference>
<keyword evidence="2" id="KW-0813">Transport</keyword>
<gene>
    <name evidence="12" type="ORF">IAB28_02395</name>
</gene>
<evidence type="ECO:0000256" key="1">
    <source>
        <dbReference type="ARBA" id="ARBA00004651"/>
    </source>
</evidence>
<dbReference type="Gene3D" id="1.20.1560.10">
    <property type="entry name" value="ABC transporter type 1, transmembrane domain"/>
    <property type="match status" value="1"/>
</dbReference>
<dbReference type="AlphaFoldDB" id="A0A9D1A3E6"/>
<dbReference type="GO" id="GO:0015421">
    <property type="term" value="F:ABC-type oligopeptide transporter activity"/>
    <property type="evidence" value="ECO:0007669"/>
    <property type="project" value="TreeGrafter"/>
</dbReference>
<dbReference type="PROSITE" id="PS50893">
    <property type="entry name" value="ABC_TRANSPORTER_2"/>
    <property type="match status" value="1"/>
</dbReference>
<feature type="transmembrane region" description="Helical" evidence="9">
    <location>
        <begin position="239"/>
        <end position="257"/>
    </location>
</feature>
<dbReference type="GO" id="GO:0016887">
    <property type="term" value="F:ATP hydrolysis activity"/>
    <property type="evidence" value="ECO:0007669"/>
    <property type="project" value="InterPro"/>
</dbReference>
<reference evidence="12" key="1">
    <citation type="submission" date="2020-10" db="EMBL/GenBank/DDBJ databases">
        <authorList>
            <person name="Gilroy R."/>
        </authorList>
    </citation>
    <scope>NUCLEOTIDE SEQUENCE</scope>
    <source>
        <strain evidence="12">CHK180-2868</strain>
    </source>
</reference>
<dbReference type="SMART" id="SM00382">
    <property type="entry name" value="AAA"/>
    <property type="match status" value="1"/>
</dbReference>
<dbReference type="GO" id="GO:0005524">
    <property type="term" value="F:ATP binding"/>
    <property type="evidence" value="ECO:0007669"/>
    <property type="project" value="UniProtKB-KW"/>
</dbReference>
<protein>
    <submittedName>
        <fullName evidence="12">ABC transporter ATP-binding protein</fullName>
    </submittedName>
</protein>
<dbReference type="InterPro" id="IPR036640">
    <property type="entry name" value="ABC1_TM_sf"/>
</dbReference>
<proteinExistence type="predicted"/>
<evidence type="ECO:0000259" key="11">
    <source>
        <dbReference type="PROSITE" id="PS50929"/>
    </source>
</evidence>
<evidence type="ECO:0000256" key="2">
    <source>
        <dbReference type="ARBA" id="ARBA00022448"/>
    </source>
</evidence>
<dbReference type="SUPFAM" id="SSF90123">
    <property type="entry name" value="ABC transporter transmembrane region"/>
    <property type="match status" value="1"/>
</dbReference>
<evidence type="ECO:0000256" key="4">
    <source>
        <dbReference type="ARBA" id="ARBA00022692"/>
    </source>
</evidence>
<keyword evidence="4 9" id="KW-0812">Transmembrane</keyword>
<name>A0A9D1A3E6_9FIRM</name>
<evidence type="ECO:0000313" key="12">
    <source>
        <dbReference type="EMBL" id="HIR04805.1"/>
    </source>
</evidence>
<keyword evidence="7 9" id="KW-1133">Transmembrane helix</keyword>
<evidence type="ECO:0000313" key="13">
    <source>
        <dbReference type="Proteomes" id="UP000824250"/>
    </source>
</evidence>
<dbReference type="GO" id="GO:0005886">
    <property type="term" value="C:plasma membrane"/>
    <property type="evidence" value="ECO:0007669"/>
    <property type="project" value="UniProtKB-SubCell"/>
</dbReference>
<keyword evidence="8 9" id="KW-0472">Membrane</keyword>
<dbReference type="PANTHER" id="PTHR43394:SF1">
    <property type="entry name" value="ATP-BINDING CASSETTE SUB-FAMILY B MEMBER 10, MITOCHONDRIAL"/>
    <property type="match status" value="1"/>
</dbReference>
<dbReference type="EMBL" id="DVGC01000009">
    <property type="protein sequence ID" value="HIR04805.1"/>
    <property type="molecule type" value="Genomic_DNA"/>
</dbReference>
<dbReference type="InterPro" id="IPR017871">
    <property type="entry name" value="ABC_transporter-like_CS"/>
</dbReference>
<dbReference type="PANTHER" id="PTHR43394">
    <property type="entry name" value="ATP-DEPENDENT PERMEASE MDL1, MITOCHONDRIAL"/>
    <property type="match status" value="1"/>
</dbReference>
<dbReference type="InterPro" id="IPR027417">
    <property type="entry name" value="P-loop_NTPase"/>
</dbReference>
<evidence type="ECO:0000259" key="10">
    <source>
        <dbReference type="PROSITE" id="PS50893"/>
    </source>
</evidence>
<dbReference type="Pfam" id="PF00664">
    <property type="entry name" value="ABC_membrane"/>
    <property type="match status" value="1"/>
</dbReference>
<evidence type="ECO:0000256" key="5">
    <source>
        <dbReference type="ARBA" id="ARBA00022741"/>
    </source>
</evidence>
<keyword evidence="5" id="KW-0547">Nucleotide-binding</keyword>
<dbReference type="Pfam" id="PF00005">
    <property type="entry name" value="ABC_tran"/>
    <property type="match status" value="1"/>
</dbReference>
<dbReference type="Gene3D" id="3.40.50.300">
    <property type="entry name" value="P-loop containing nucleotide triphosphate hydrolases"/>
    <property type="match status" value="1"/>
</dbReference>
<comment type="subcellular location">
    <subcellularLocation>
        <location evidence="1">Cell membrane</location>
        <topology evidence="1">Multi-pass membrane protein</topology>
    </subcellularLocation>
</comment>
<dbReference type="SUPFAM" id="SSF52540">
    <property type="entry name" value="P-loop containing nucleoside triphosphate hydrolases"/>
    <property type="match status" value="1"/>
</dbReference>
<feature type="transmembrane region" description="Helical" evidence="9">
    <location>
        <begin position="269"/>
        <end position="289"/>
    </location>
</feature>
<evidence type="ECO:0000256" key="6">
    <source>
        <dbReference type="ARBA" id="ARBA00022840"/>
    </source>
</evidence>